<dbReference type="PANTHER" id="PTHR30204:SF97">
    <property type="entry name" value="MERR FAMILY REGULATORY PROTEIN"/>
    <property type="match status" value="1"/>
</dbReference>
<dbReference type="InterPro" id="IPR009061">
    <property type="entry name" value="DNA-bd_dom_put_sf"/>
</dbReference>
<accession>A0A2T0K6P3</accession>
<dbReference type="PANTHER" id="PTHR30204">
    <property type="entry name" value="REDOX-CYCLING DRUG-SENSING TRANSCRIPTIONAL ACTIVATOR SOXR"/>
    <property type="match status" value="1"/>
</dbReference>
<dbReference type="EMBL" id="PVMZ01000013">
    <property type="protein sequence ID" value="PRX18399.1"/>
    <property type="molecule type" value="Genomic_DNA"/>
</dbReference>
<reference evidence="4 5" key="1">
    <citation type="submission" date="2018-03" db="EMBL/GenBank/DDBJ databases">
        <title>Genomic Encyclopedia of Archaeal and Bacterial Type Strains, Phase II (KMG-II): from individual species to whole genera.</title>
        <authorList>
            <person name="Goeker M."/>
        </authorList>
    </citation>
    <scope>NUCLEOTIDE SEQUENCE [LARGE SCALE GENOMIC DNA]</scope>
    <source>
        <strain evidence="4 5">DSM 43146</strain>
    </source>
</reference>
<dbReference type="InterPro" id="IPR000551">
    <property type="entry name" value="MerR-type_HTH_dom"/>
</dbReference>
<feature type="domain" description="HTH merR-type" evidence="2">
    <location>
        <begin position="6"/>
        <end position="76"/>
    </location>
</feature>
<comment type="caution">
    <text evidence="4">The sequence shown here is derived from an EMBL/GenBank/DDBJ whole genome shotgun (WGS) entry which is preliminary data.</text>
</comment>
<dbReference type="OrthoDB" id="7849865at2"/>
<dbReference type="PROSITE" id="PS50937">
    <property type="entry name" value="HTH_MERR_2"/>
    <property type="match status" value="1"/>
</dbReference>
<evidence type="ECO:0000259" key="3">
    <source>
        <dbReference type="PROSITE" id="PS51819"/>
    </source>
</evidence>
<dbReference type="Proteomes" id="UP000239415">
    <property type="component" value="Unassembled WGS sequence"/>
</dbReference>
<protein>
    <submittedName>
        <fullName evidence="4">DNA-binding transcriptional MerR regulator</fullName>
    </submittedName>
</protein>
<dbReference type="GO" id="GO:0003700">
    <property type="term" value="F:DNA-binding transcription factor activity"/>
    <property type="evidence" value="ECO:0007669"/>
    <property type="project" value="InterPro"/>
</dbReference>
<evidence type="ECO:0000313" key="5">
    <source>
        <dbReference type="Proteomes" id="UP000239415"/>
    </source>
</evidence>
<organism evidence="4 5">
    <name type="scientific">Actinoplanes italicus</name>
    <dbReference type="NCBI Taxonomy" id="113567"/>
    <lineage>
        <taxon>Bacteria</taxon>
        <taxon>Bacillati</taxon>
        <taxon>Actinomycetota</taxon>
        <taxon>Actinomycetes</taxon>
        <taxon>Micromonosporales</taxon>
        <taxon>Micromonosporaceae</taxon>
        <taxon>Actinoplanes</taxon>
    </lineage>
</organism>
<dbReference type="InterPro" id="IPR037523">
    <property type="entry name" value="VOC_core"/>
</dbReference>
<evidence type="ECO:0000256" key="1">
    <source>
        <dbReference type="ARBA" id="ARBA00023125"/>
    </source>
</evidence>
<evidence type="ECO:0000259" key="2">
    <source>
        <dbReference type="PROSITE" id="PS50937"/>
    </source>
</evidence>
<dbReference type="PROSITE" id="PS51819">
    <property type="entry name" value="VOC"/>
    <property type="match status" value="1"/>
</dbReference>
<feature type="domain" description="VOC" evidence="3">
    <location>
        <begin position="123"/>
        <end position="237"/>
    </location>
</feature>
<dbReference type="InterPro" id="IPR047057">
    <property type="entry name" value="MerR_fam"/>
</dbReference>
<dbReference type="SUPFAM" id="SSF46955">
    <property type="entry name" value="Putative DNA-binding domain"/>
    <property type="match status" value="1"/>
</dbReference>
<name>A0A2T0K6P3_9ACTN</name>
<dbReference type="InterPro" id="IPR004360">
    <property type="entry name" value="Glyas_Fos-R_dOase_dom"/>
</dbReference>
<proteinExistence type="predicted"/>
<dbReference type="Pfam" id="PF13411">
    <property type="entry name" value="MerR_1"/>
    <property type="match status" value="1"/>
</dbReference>
<dbReference type="Gene3D" id="1.10.1660.10">
    <property type="match status" value="1"/>
</dbReference>
<dbReference type="SMART" id="SM00422">
    <property type="entry name" value="HTH_MERR"/>
    <property type="match status" value="1"/>
</dbReference>
<dbReference type="SUPFAM" id="SSF54593">
    <property type="entry name" value="Glyoxalase/Bleomycin resistance protein/Dihydroxybiphenyl dioxygenase"/>
    <property type="match status" value="1"/>
</dbReference>
<dbReference type="Gene3D" id="3.10.180.10">
    <property type="entry name" value="2,3-Dihydroxybiphenyl 1,2-Dioxygenase, domain 1"/>
    <property type="match status" value="1"/>
</dbReference>
<dbReference type="InterPro" id="IPR029068">
    <property type="entry name" value="Glyas_Bleomycin-R_OHBP_Dase"/>
</dbReference>
<keyword evidence="5" id="KW-1185">Reference proteome</keyword>
<dbReference type="RefSeq" id="WP_106324133.1">
    <property type="nucleotide sequence ID" value="NZ_BOMO01000103.1"/>
</dbReference>
<gene>
    <name evidence="4" type="ORF">CLV67_113235</name>
</gene>
<sequence>MNGDDLLNIGAFAAATGLTVPALRHYDEIELLKPARVDPGTGYRRYHRDQLDDARLICGLRAVGVPLDEVRAVVGKPAGRVRPALDAHRERLVAQIRDVSQRIVAVDEFLEKGMPMPTLQTIRPVQIRVRVADVRRAAAFYTAAFDVVFNEAISSVQFGTYRTDRFFLITLEEHGLEEHDVTTPGRFGLLVGDVDTVHQRAIGAGGAEVHPPADFAWKPRTSCVSDPDGNLIDLTQG</sequence>
<dbReference type="Pfam" id="PF00903">
    <property type="entry name" value="Glyoxalase"/>
    <property type="match status" value="1"/>
</dbReference>
<dbReference type="AlphaFoldDB" id="A0A2T0K6P3"/>
<dbReference type="GO" id="GO:0003677">
    <property type="term" value="F:DNA binding"/>
    <property type="evidence" value="ECO:0007669"/>
    <property type="project" value="UniProtKB-KW"/>
</dbReference>
<evidence type="ECO:0000313" key="4">
    <source>
        <dbReference type="EMBL" id="PRX18399.1"/>
    </source>
</evidence>
<keyword evidence="1 4" id="KW-0238">DNA-binding</keyword>